<evidence type="ECO:0000259" key="1">
    <source>
        <dbReference type="Pfam" id="PF01261"/>
    </source>
</evidence>
<evidence type="ECO:0000313" key="3">
    <source>
        <dbReference type="Proteomes" id="UP001198565"/>
    </source>
</evidence>
<dbReference type="Gene3D" id="3.20.20.150">
    <property type="entry name" value="Divalent-metal-dependent TIM barrel enzymes"/>
    <property type="match status" value="1"/>
</dbReference>
<dbReference type="Pfam" id="PF01261">
    <property type="entry name" value="AP_endonuc_2"/>
    <property type="match status" value="1"/>
</dbReference>
<proteinExistence type="predicted"/>
<accession>A0ABS7QYX4</accession>
<evidence type="ECO:0000313" key="2">
    <source>
        <dbReference type="EMBL" id="MBY8887535.1"/>
    </source>
</evidence>
<dbReference type="InterPro" id="IPR036237">
    <property type="entry name" value="Xyl_isomerase-like_sf"/>
</dbReference>
<name>A0ABS7QYX4_9ACTN</name>
<dbReference type="InterPro" id="IPR050312">
    <property type="entry name" value="IolE/XylAMocC-like"/>
</dbReference>
<keyword evidence="3" id="KW-1185">Reference proteome</keyword>
<protein>
    <submittedName>
        <fullName evidence="2">Sugar phosphate isomerase/epimerase</fullName>
    </submittedName>
</protein>
<feature type="domain" description="Xylose isomerase-like TIM barrel" evidence="1">
    <location>
        <begin position="36"/>
        <end position="282"/>
    </location>
</feature>
<sequence>MKLALITDEVGQDVEEAIRLGLDFGIRHFAIRSAWGLNVAEFEDAHLERLEALLETYDVGVSSVLSPLFKCHLPGGPDRPHHDPHFVGFSRDPRDHLDRVGALAATAGRLRAPVLRLFSFLLPDLPDLPGLPGLPDGISAPGRLPEAAYAELARIPGAMPPGTVAAMENEHVCHIRTLPELQDFLGERGEGFGAALDLSNHHLAGGSVDPTAMTPHLVARAVDLHVKDRRDGRYVPVGQGTFDWSGILRRVRDLGYDGFVTLESHLRGDEEGVRASLTALRKVVTA</sequence>
<dbReference type="PANTHER" id="PTHR12110">
    <property type="entry name" value="HYDROXYPYRUVATE ISOMERASE"/>
    <property type="match status" value="1"/>
</dbReference>
<organism evidence="2 3">
    <name type="scientific">Streptantibioticus parmotrematis</name>
    <dbReference type="NCBI Taxonomy" id="2873249"/>
    <lineage>
        <taxon>Bacteria</taxon>
        <taxon>Bacillati</taxon>
        <taxon>Actinomycetota</taxon>
        <taxon>Actinomycetes</taxon>
        <taxon>Kitasatosporales</taxon>
        <taxon>Streptomycetaceae</taxon>
        <taxon>Streptantibioticus</taxon>
    </lineage>
</organism>
<dbReference type="PANTHER" id="PTHR12110:SF41">
    <property type="entry name" value="INOSOSE DEHYDRATASE"/>
    <property type="match status" value="1"/>
</dbReference>
<dbReference type="InterPro" id="IPR013022">
    <property type="entry name" value="Xyl_isomerase-like_TIM-brl"/>
</dbReference>
<dbReference type="EMBL" id="JAINVZ010000017">
    <property type="protein sequence ID" value="MBY8887535.1"/>
    <property type="molecule type" value="Genomic_DNA"/>
</dbReference>
<dbReference type="Proteomes" id="UP001198565">
    <property type="component" value="Unassembled WGS sequence"/>
</dbReference>
<dbReference type="GO" id="GO:0016853">
    <property type="term" value="F:isomerase activity"/>
    <property type="evidence" value="ECO:0007669"/>
    <property type="project" value="UniProtKB-KW"/>
</dbReference>
<keyword evidence="2" id="KW-0413">Isomerase</keyword>
<dbReference type="RefSeq" id="WP_222980286.1">
    <property type="nucleotide sequence ID" value="NZ_JAINVZ010000017.1"/>
</dbReference>
<gene>
    <name evidence="2" type="ORF">K7472_22220</name>
</gene>
<comment type="caution">
    <text evidence="2">The sequence shown here is derived from an EMBL/GenBank/DDBJ whole genome shotgun (WGS) entry which is preliminary data.</text>
</comment>
<dbReference type="SUPFAM" id="SSF51658">
    <property type="entry name" value="Xylose isomerase-like"/>
    <property type="match status" value="1"/>
</dbReference>
<reference evidence="2 3" key="1">
    <citation type="submission" date="2021-08" db="EMBL/GenBank/DDBJ databases">
        <title>Streptomyces sp. PTM05 isolated from lichen.</title>
        <authorList>
            <person name="Somphong A."/>
            <person name="Phongsopitanun W."/>
            <person name="Tanasupawat S."/>
        </authorList>
    </citation>
    <scope>NUCLEOTIDE SEQUENCE [LARGE SCALE GENOMIC DNA]</scope>
    <source>
        <strain evidence="2 3">Ptm05</strain>
    </source>
</reference>